<feature type="compositionally biased region" description="Polar residues" evidence="2">
    <location>
        <begin position="307"/>
        <end position="316"/>
    </location>
</feature>
<protein>
    <recommendedName>
        <fullName evidence="3">Fas-binding factor 1 C-terminal domain-containing protein</fullName>
    </recommendedName>
</protein>
<feature type="compositionally biased region" description="Basic and acidic residues" evidence="2">
    <location>
        <begin position="511"/>
        <end position="523"/>
    </location>
</feature>
<feature type="compositionally biased region" description="Basic and acidic residues" evidence="2">
    <location>
        <begin position="210"/>
        <end position="225"/>
    </location>
</feature>
<dbReference type="InterPro" id="IPR049390">
    <property type="entry name" value="FBF1_C"/>
</dbReference>
<dbReference type="Proteomes" id="UP001634394">
    <property type="component" value="Unassembled WGS sequence"/>
</dbReference>
<feature type="compositionally biased region" description="Polar residues" evidence="2">
    <location>
        <begin position="174"/>
        <end position="191"/>
    </location>
</feature>
<evidence type="ECO:0000313" key="5">
    <source>
        <dbReference type="Proteomes" id="UP001634394"/>
    </source>
</evidence>
<feature type="region of interest" description="Disordered" evidence="2">
    <location>
        <begin position="991"/>
        <end position="1018"/>
    </location>
</feature>
<dbReference type="InterPro" id="IPR033561">
    <property type="entry name" value="FBF1"/>
</dbReference>
<evidence type="ECO:0000313" key="4">
    <source>
        <dbReference type="EMBL" id="KAL3875799.1"/>
    </source>
</evidence>
<feature type="region of interest" description="Disordered" evidence="2">
    <location>
        <begin position="93"/>
        <end position="335"/>
    </location>
</feature>
<feature type="compositionally biased region" description="Polar residues" evidence="2">
    <location>
        <begin position="555"/>
        <end position="564"/>
    </location>
</feature>
<keyword evidence="1" id="KW-0175">Coiled coil</keyword>
<comment type="caution">
    <text evidence="4">The sequence shown here is derived from an EMBL/GenBank/DDBJ whole genome shotgun (WGS) entry which is preliminary data.</text>
</comment>
<feature type="compositionally biased region" description="Low complexity" evidence="2">
    <location>
        <begin position="773"/>
        <end position="785"/>
    </location>
</feature>
<feature type="compositionally biased region" description="Basic and acidic residues" evidence="2">
    <location>
        <begin position="541"/>
        <end position="551"/>
    </location>
</feature>
<reference evidence="4 5" key="1">
    <citation type="submission" date="2024-11" db="EMBL/GenBank/DDBJ databases">
        <title>Chromosome-level genome assembly of the freshwater bivalve Anodonta woodiana.</title>
        <authorList>
            <person name="Chen X."/>
        </authorList>
    </citation>
    <scope>NUCLEOTIDE SEQUENCE [LARGE SCALE GENOMIC DNA]</scope>
    <source>
        <strain evidence="4">MN2024</strain>
        <tissue evidence="4">Gills</tissue>
    </source>
</reference>
<feature type="compositionally biased region" description="Basic and acidic residues" evidence="2">
    <location>
        <begin position="245"/>
        <end position="257"/>
    </location>
</feature>
<feature type="region of interest" description="Disordered" evidence="2">
    <location>
        <begin position="645"/>
        <end position="792"/>
    </location>
</feature>
<feature type="compositionally biased region" description="Low complexity" evidence="2">
    <location>
        <begin position="121"/>
        <end position="138"/>
    </location>
</feature>
<feature type="coiled-coil region" evidence="1">
    <location>
        <begin position="793"/>
        <end position="846"/>
    </location>
</feature>
<feature type="compositionally biased region" description="Polar residues" evidence="2">
    <location>
        <begin position="577"/>
        <end position="590"/>
    </location>
</feature>
<feature type="compositionally biased region" description="Basic and acidic residues" evidence="2">
    <location>
        <begin position="288"/>
        <end position="305"/>
    </location>
</feature>
<feature type="compositionally biased region" description="Basic and acidic residues" evidence="2">
    <location>
        <begin position="566"/>
        <end position="575"/>
    </location>
</feature>
<proteinExistence type="predicted"/>
<dbReference type="PANTHER" id="PTHR33689:SF1">
    <property type="entry name" value="FAS-BINDING FACTOR 1"/>
    <property type="match status" value="1"/>
</dbReference>
<dbReference type="EMBL" id="JBJQND010000005">
    <property type="protein sequence ID" value="KAL3875799.1"/>
    <property type="molecule type" value="Genomic_DNA"/>
</dbReference>
<feature type="coiled-coil region" evidence="1">
    <location>
        <begin position="1299"/>
        <end position="1333"/>
    </location>
</feature>
<feature type="compositionally biased region" description="Polar residues" evidence="2">
    <location>
        <begin position="598"/>
        <end position="607"/>
    </location>
</feature>
<feature type="domain" description="Fas-binding factor 1 C-terminal" evidence="3">
    <location>
        <begin position="886"/>
        <end position="1417"/>
    </location>
</feature>
<dbReference type="PANTHER" id="PTHR33689">
    <property type="entry name" value="FAS-BINDING FACTOR 1"/>
    <property type="match status" value="1"/>
</dbReference>
<organism evidence="4 5">
    <name type="scientific">Sinanodonta woodiana</name>
    <name type="common">Chinese pond mussel</name>
    <name type="synonym">Anodonta woodiana</name>
    <dbReference type="NCBI Taxonomy" id="1069815"/>
    <lineage>
        <taxon>Eukaryota</taxon>
        <taxon>Metazoa</taxon>
        <taxon>Spiralia</taxon>
        <taxon>Lophotrochozoa</taxon>
        <taxon>Mollusca</taxon>
        <taxon>Bivalvia</taxon>
        <taxon>Autobranchia</taxon>
        <taxon>Heteroconchia</taxon>
        <taxon>Palaeoheterodonta</taxon>
        <taxon>Unionida</taxon>
        <taxon>Unionoidea</taxon>
        <taxon>Unionidae</taxon>
        <taxon>Unioninae</taxon>
        <taxon>Sinanodonta</taxon>
    </lineage>
</organism>
<name>A0ABD3WP88_SINWO</name>
<dbReference type="Pfam" id="PF21007">
    <property type="entry name" value="FBF1"/>
    <property type="match status" value="1"/>
</dbReference>
<feature type="region of interest" description="Disordered" evidence="2">
    <location>
        <begin position="1"/>
        <end position="65"/>
    </location>
</feature>
<keyword evidence="5" id="KW-1185">Reference proteome</keyword>
<feature type="compositionally biased region" description="Basic and acidic residues" evidence="2">
    <location>
        <begin position="991"/>
        <end position="1009"/>
    </location>
</feature>
<feature type="coiled-coil region" evidence="1">
    <location>
        <begin position="1059"/>
        <end position="1260"/>
    </location>
</feature>
<feature type="compositionally biased region" description="Basic and acidic residues" evidence="2">
    <location>
        <begin position="753"/>
        <end position="766"/>
    </location>
</feature>
<feature type="compositionally biased region" description="Polar residues" evidence="2">
    <location>
        <begin position="682"/>
        <end position="694"/>
    </location>
</feature>
<evidence type="ECO:0000256" key="1">
    <source>
        <dbReference type="SAM" id="Coils"/>
    </source>
</evidence>
<feature type="compositionally biased region" description="Polar residues" evidence="2">
    <location>
        <begin position="139"/>
        <end position="167"/>
    </location>
</feature>
<gene>
    <name evidence="4" type="ORF">ACJMK2_033715</name>
</gene>
<evidence type="ECO:0000256" key="2">
    <source>
        <dbReference type="SAM" id="MobiDB-lite"/>
    </source>
</evidence>
<feature type="region of interest" description="Disordered" evidence="2">
    <location>
        <begin position="406"/>
        <end position="619"/>
    </location>
</feature>
<accession>A0ABD3WP88</accession>
<evidence type="ECO:0000259" key="3">
    <source>
        <dbReference type="Pfam" id="PF21007"/>
    </source>
</evidence>
<sequence>MDTGWTPGGKQKQRSNPKDTLDDFIGDLLDNDPVPQKKKSTVGPTAGKNGGPGKKSGSKEGDFYSSLAQAAEDDILSDVSEADVNQVAQSIKDLEDLDADLFGGSTGKTTKKGSLKDKSGKSITPRRTGTPRSRSTTPNASSPQHRATPVNKVTSPTQMLTSSVTKPTSPPGLETSTSPTMKGMTSTQKPSTAPARHTDISETVKPGQMYEERPKTTPKSKKFDFGEFDETDPLAGIPLSDDEDLSLKETKEKEKKPALKPALSKQLSKEEPPRTITSPPPSATNVAVKKEPESPRKKNLFDRPPTRSGSTDGTSTLEKDESLKPKPAITKKKSEEMVFSDDDDFLGGLGIEDMGTKAVASVKVKPTEIEDEEKPAKSIFDKLLSRDTVSKHLETNKERREFVLDQKFSRPGGYSASGASQREDGQEEDFQFGGYMPSAVSTTGSRPGSRRSVRFQDEEEDLSRPTSGSLKKPEGMEWLEISEPKTPAVQPLPKKEIKPSKPLSSPADWLGLKEDEDRDKTDSDYLLSSSVSAPAMVRGKTPAENEKKRPVSESVLFSQPQVKTQMEIDQKKAMETRPSQSAPSFSTKTDPSIFVNPGVNSSQITKPTESKSNDDYLGLGREIDPSTLLRTKQSSPVFGGAIGQQELAEDLFTPPSPPPSKSVSIFDTGALKTRQARDKIDGSTTRPASFQSKSQIEDAFDIGSPRIPISQQISHLKSLEDQEAPFSQPVRGRLSKETSVLHGPSSREMSPLRSREISPLRSRELSPIRGKTSSPSPSSGAVSHPPDGHTDFFSFKTEEIRETQAKIQELKQLQQQQQLQQQLQQQQQQFQQQQELQQRLQQQQQQQQIKLPVQAPSILDRPLFPDMYMAGSTLSSMDSQAQIRRLELELQYSHDLLNSTKKRYEEEIAAVEKSYKTRIELIEETNQKREQRWSEENEQLHNQQLIRIRQMEEEKAAQMSKHYQKLEQAEREKAEEIERLKEIHKQALDQMRHDQEESLGRLKRSKDQQIEAAAESHNTSKSLMAAVDLIQSNAKDLGSLQRKMDAWHNQGLDEREIMIRSKDEQLTMLSERLNKQQEENDKERQKLQDLIARLETQLHEQNRLLEEERWKVKKDESRIEIMQKSLEEERRMLSEQQVKERASLERNRDALLEEQRSILSQLHKERQALTEERMQFELSQKMTKEETQQYTSKLVQIRAEYEILTKAIAEDKQRFEEKRAEFKKDDQQIREQWAELQKERSLLKDKEEELMNRAQMLKERSAELDDFYRECQHKYEEGMQAREDAQVIEAEEKQRLAAIQHSLNNLRAMEKEMAEERLQLSKDKREIERFRRTAVEGSENLHQINGYGTTPGLLMPAYQPTYTPHIFDPALQLSINTVDNVTESIKNDRSIRMWKVEAMKDQQFLEEQSLFLYALKHMPYNKSPQSSS</sequence>